<dbReference type="PANTHER" id="PTHR15081">
    <property type="entry name" value="NUCLEAR AUTOANTIGENIC SPERM PROTEIN NASP -RELATED"/>
    <property type="match status" value="1"/>
</dbReference>
<keyword evidence="9" id="KW-1185">Reference proteome</keyword>
<feature type="region of interest" description="Disordered" evidence="6">
    <location>
        <begin position="83"/>
        <end position="109"/>
    </location>
</feature>
<evidence type="ECO:0000256" key="4">
    <source>
        <dbReference type="ARBA" id="ARBA00023242"/>
    </source>
</evidence>
<evidence type="ECO:0000313" key="9">
    <source>
        <dbReference type="Proteomes" id="UP000692954"/>
    </source>
</evidence>
<keyword evidence="5" id="KW-0175">Coiled coil</keyword>
<dbReference type="Proteomes" id="UP000692954">
    <property type="component" value="Unassembled WGS sequence"/>
</dbReference>
<dbReference type="GO" id="GO:0006335">
    <property type="term" value="P:DNA replication-dependent chromatin assembly"/>
    <property type="evidence" value="ECO:0007669"/>
    <property type="project" value="TreeGrafter"/>
</dbReference>
<dbReference type="InterPro" id="IPR051730">
    <property type="entry name" value="NASP-like"/>
</dbReference>
<dbReference type="GO" id="GO:0005654">
    <property type="term" value="C:nucleoplasm"/>
    <property type="evidence" value="ECO:0007669"/>
    <property type="project" value="TreeGrafter"/>
</dbReference>
<dbReference type="InterPro" id="IPR019734">
    <property type="entry name" value="TPR_rpt"/>
</dbReference>
<feature type="region of interest" description="Disordered" evidence="6">
    <location>
        <begin position="377"/>
        <end position="396"/>
    </location>
</feature>
<proteinExistence type="predicted"/>
<comment type="subcellular location">
    <subcellularLocation>
        <location evidence="1">Nucleus</location>
    </subcellularLocation>
</comment>
<comment type="caution">
    <text evidence="8">The sequence shown here is derived from an EMBL/GenBank/DDBJ whole genome shotgun (WGS) entry which is preliminary data.</text>
</comment>
<reference evidence="8" key="1">
    <citation type="submission" date="2021-01" db="EMBL/GenBank/DDBJ databases">
        <authorList>
            <consortium name="Genoscope - CEA"/>
            <person name="William W."/>
        </authorList>
    </citation>
    <scope>NUCLEOTIDE SEQUENCE</scope>
</reference>
<dbReference type="GO" id="GO:0034080">
    <property type="term" value="P:CENP-A containing chromatin assembly"/>
    <property type="evidence" value="ECO:0007669"/>
    <property type="project" value="TreeGrafter"/>
</dbReference>
<feature type="domain" description="Tetratricopeptide SHNi-TPR" evidence="7">
    <location>
        <begin position="164"/>
        <end position="201"/>
    </location>
</feature>
<dbReference type="SMART" id="SM00028">
    <property type="entry name" value="TPR"/>
    <property type="match status" value="2"/>
</dbReference>
<name>A0A8S1PBW9_9CILI</name>
<evidence type="ECO:0000259" key="7">
    <source>
        <dbReference type="Pfam" id="PF10516"/>
    </source>
</evidence>
<evidence type="ECO:0000256" key="1">
    <source>
        <dbReference type="ARBA" id="ARBA00004123"/>
    </source>
</evidence>
<feature type="compositionally biased region" description="Acidic residues" evidence="6">
    <location>
        <begin position="89"/>
        <end position="107"/>
    </location>
</feature>
<dbReference type="OrthoDB" id="5587616at2759"/>
<dbReference type="InterPro" id="IPR019544">
    <property type="entry name" value="Tetratricopeptide_SHNi-TPR_dom"/>
</dbReference>
<organism evidence="8 9">
    <name type="scientific">Paramecium sonneborni</name>
    <dbReference type="NCBI Taxonomy" id="65129"/>
    <lineage>
        <taxon>Eukaryota</taxon>
        <taxon>Sar</taxon>
        <taxon>Alveolata</taxon>
        <taxon>Ciliophora</taxon>
        <taxon>Intramacronucleata</taxon>
        <taxon>Oligohymenophorea</taxon>
        <taxon>Peniculida</taxon>
        <taxon>Parameciidae</taxon>
        <taxon>Paramecium</taxon>
    </lineage>
</organism>
<evidence type="ECO:0000256" key="3">
    <source>
        <dbReference type="ARBA" id="ARBA00022803"/>
    </source>
</evidence>
<sequence length="396" mass="47006">MDQIDIETINQQARKAKELFNEGKHNEAELMMQGVMQQALNYYKDELAVEMAEYYFMYGTIIVLKVSEHQEVFGQRTREAENNVLGVQDSEDTQSDNEGEQIEDGNIEEEHKVQENKVNQNIEDLDDFHIAWENLEVARVILEKEIQNQKDRGVQEFKYMRNLAKVYIKLAELDQYRDKFDDAQENFQKSLQLRLQCENPEISRDIAETYFFLGNVTLYNYKEGKEEEALTFYLKALQILENHLCKLQNQEFKQIIHQDTYDREHLKLSFLDNDEIKELKQVLSMLYDKIEDTNIAQKEIQTEEWKKAREEMLNKAQIIQQQQVQQQQFTQQPIQEERQIIQLGNFGNARRRLEVVQQQPQNQVTQINNTNIQNQDQVQEADQLPQEEASKKVKID</sequence>
<dbReference type="PANTHER" id="PTHR15081:SF1">
    <property type="entry name" value="NUCLEAR AUTOANTIGENIC SPERM PROTEIN"/>
    <property type="match status" value="1"/>
</dbReference>
<keyword evidence="3" id="KW-0802">TPR repeat</keyword>
<feature type="coiled-coil region" evidence="5">
    <location>
        <begin position="132"/>
        <end position="193"/>
    </location>
</feature>
<dbReference type="Pfam" id="PF10516">
    <property type="entry name" value="SHNi-TPR"/>
    <property type="match status" value="1"/>
</dbReference>
<accession>A0A8S1PBW9</accession>
<evidence type="ECO:0000256" key="6">
    <source>
        <dbReference type="SAM" id="MobiDB-lite"/>
    </source>
</evidence>
<dbReference type="EMBL" id="CAJJDN010000074">
    <property type="protein sequence ID" value="CAD8100636.1"/>
    <property type="molecule type" value="Genomic_DNA"/>
</dbReference>
<gene>
    <name evidence="8" type="ORF">PSON_ATCC_30995.1.T0740139</name>
</gene>
<dbReference type="GO" id="GO:0042393">
    <property type="term" value="F:histone binding"/>
    <property type="evidence" value="ECO:0007669"/>
    <property type="project" value="TreeGrafter"/>
</dbReference>
<dbReference type="AlphaFoldDB" id="A0A8S1PBW9"/>
<keyword evidence="2" id="KW-0677">Repeat</keyword>
<evidence type="ECO:0000256" key="5">
    <source>
        <dbReference type="SAM" id="Coils"/>
    </source>
</evidence>
<evidence type="ECO:0000256" key="2">
    <source>
        <dbReference type="ARBA" id="ARBA00022737"/>
    </source>
</evidence>
<evidence type="ECO:0000313" key="8">
    <source>
        <dbReference type="EMBL" id="CAD8100636.1"/>
    </source>
</evidence>
<protein>
    <recommendedName>
        <fullName evidence="7">Tetratricopeptide SHNi-TPR domain-containing protein</fullName>
    </recommendedName>
</protein>
<keyword evidence="4" id="KW-0539">Nucleus</keyword>